<dbReference type="GO" id="GO:0004252">
    <property type="term" value="F:serine-type endopeptidase activity"/>
    <property type="evidence" value="ECO:0007669"/>
    <property type="project" value="UniProtKB-UniRule"/>
</dbReference>
<dbReference type="Gene3D" id="3.40.50.300">
    <property type="entry name" value="P-loop containing nucleotide triphosphate hydrolases"/>
    <property type="match status" value="2"/>
</dbReference>
<dbReference type="GO" id="GO:0030163">
    <property type="term" value="P:protein catabolic process"/>
    <property type="evidence" value="ECO:0007669"/>
    <property type="project" value="InterPro"/>
</dbReference>
<dbReference type="Pfam" id="PF20437">
    <property type="entry name" value="LonC_helical"/>
    <property type="match status" value="1"/>
</dbReference>
<evidence type="ECO:0000313" key="7">
    <source>
        <dbReference type="EMBL" id="MCS3951689.1"/>
    </source>
</evidence>
<dbReference type="Gene3D" id="3.30.230.10">
    <property type="match status" value="1"/>
</dbReference>
<dbReference type="InterPro" id="IPR027417">
    <property type="entry name" value="P-loop_NTPase"/>
</dbReference>
<sequence>MIDALPADALRTRFDPSDFGFETTDDLPAETEVVGQDRAVEALDFGMSIDAEGYNVFALGPPGTGRRPLVQHLLEEQAAGEETPPDLCYVNRFDDEREPRALRLPAGRGRELKEDVDALIEELQTALPGTFESEEYRSRREMIQEEVQEGQEAALDDLQARAREDGIALIRTPQGFVFTPLDDGEVVPPEEVESMPEEERERVQQTIEAYQEELQDILQKMPEHQREARQRIKDLNEEMATLVVDDLIEDLRDTYADFDDVVAFLDSVRDDIIENVDVFVQAAQQGPSPGQQGPQQMMQQQGQQDGGQQGARAPDGAFWRRYRVNLLVDHEETDGAPVVYEDNPNHQTLVGQVEQIAQMGALVTDFNLIRPGALHEANGGYLIVEARQLLTQPYAWEGLKRALQNEEIQIESPGQALGLIRTLTLEPEAVPLDVKLVVVGERMLYYLLDALDPDMDRLFKVMADFDDQIDRDAAREDAYADLIATTVDDNDLRPFDRSGVARVFEHSLRLVGDTEKLSARVEEIRDLLTEADHWAQDDGADTVTGDHVQRAIDAQIRRAGRLRDRVQETIEREKIYIDTTGATVGQVNGLSYLEAGGFSFGRPHRITARVRLGEGEIVDIEREAALGGPLHSKGVLILSGFLEGRFAQRSPLSLSARLVFEQSYGGIDGDSASSAELYALLSALAEVPLKQNLAVTGSVNQRGVVQPIGGVNEKVEGFFDVCEERGLAGDQGVLIPAANTDNLMLRPDVVAAVEAGAFHIYPVETVDQGIELLTGMEAGTRDEQGAFPDGTINAKVEARLRTFADRRRRFARTDGDPQSATEEA</sequence>
<dbReference type="AlphaFoldDB" id="A0A9X2U8E0"/>
<accession>A0A9X2U8E0</accession>
<name>A0A9X2U8E0_9BACT</name>
<feature type="region of interest" description="Disordered" evidence="4">
    <location>
        <begin position="284"/>
        <end position="313"/>
    </location>
</feature>
<dbReference type="Pfam" id="PF20436">
    <property type="entry name" value="LonB_AAA-LID"/>
    <property type="match status" value="1"/>
</dbReference>
<keyword evidence="1 2" id="KW-0645">Protease</keyword>
<evidence type="ECO:0000259" key="5">
    <source>
        <dbReference type="PROSITE" id="PS50052"/>
    </source>
</evidence>
<feature type="domain" description="Lon proteolytic" evidence="6">
    <location>
        <begin position="581"/>
        <end position="776"/>
    </location>
</feature>
<dbReference type="Pfam" id="PF05362">
    <property type="entry name" value="Lon_C"/>
    <property type="match status" value="1"/>
</dbReference>
<dbReference type="SUPFAM" id="SSF54211">
    <property type="entry name" value="Ribosomal protein S5 domain 2-like"/>
    <property type="match status" value="1"/>
</dbReference>
<evidence type="ECO:0000313" key="8">
    <source>
        <dbReference type="Proteomes" id="UP001155010"/>
    </source>
</evidence>
<feature type="active site" evidence="2">
    <location>
        <position position="714"/>
    </location>
</feature>
<keyword evidence="3" id="KW-0175">Coiled coil</keyword>
<dbReference type="InterPro" id="IPR041699">
    <property type="entry name" value="AAA_32"/>
</dbReference>
<organism evidence="7 8">
    <name type="scientific">Salinibacter ruber</name>
    <dbReference type="NCBI Taxonomy" id="146919"/>
    <lineage>
        <taxon>Bacteria</taxon>
        <taxon>Pseudomonadati</taxon>
        <taxon>Rhodothermota</taxon>
        <taxon>Rhodothermia</taxon>
        <taxon>Rhodothermales</taxon>
        <taxon>Salinibacteraceae</taxon>
        <taxon>Salinibacter</taxon>
    </lineage>
</organism>
<feature type="domain" description="Guanylate kinase-like" evidence="5">
    <location>
        <begin position="53"/>
        <end position="263"/>
    </location>
</feature>
<dbReference type="GO" id="GO:0005524">
    <property type="term" value="F:ATP binding"/>
    <property type="evidence" value="ECO:0007669"/>
    <property type="project" value="InterPro"/>
</dbReference>
<dbReference type="Proteomes" id="UP001155010">
    <property type="component" value="Unassembled WGS sequence"/>
</dbReference>
<feature type="active site" evidence="2">
    <location>
        <position position="671"/>
    </location>
</feature>
<dbReference type="Gene3D" id="1.10.8.60">
    <property type="match status" value="1"/>
</dbReference>
<dbReference type="PROSITE" id="PS51786">
    <property type="entry name" value="LON_PROTEOLYTIC"/>
    <property type="match status" value="1"/>
</dbReference>
<dbReference type="EMBL" id="JANUBB010000006">
    <property type="protein sequence ID" value="MCS3951689.1"/>
    <property type="molecule type" value="Genomic_DNA"/>
</dbReference>
<dbReference type="PANTHER" id="PTHR10046">
    <property type="entry name" value="ATP DEPENDENT LON PROTEASE FAMILY MEMBER"/>
    <property type="match status" value="1"/>
</dbReference>
<dbReference type="InterPro" id="IPR020568">
    <property type="entry name" value="Ribosomal_Su5_D2-typ_SF"/>
</dbReference>
<dbReference type="GO" id="GO:0004176">
    <property type="term" value="F:ATP-dependent peptidase activity"/>
    <property type="evidence" value="ECO:0007669"/>
    <property type="project" value="UniProtKB-UniRule"/>
</dbReference>
<evidence type="ECO:0000256" key="4">
    <source>
        <dbReference type="SAM" id="MobiDB-lite"/>
    </source>
</evidence>
<feature type="coiled-coil region" evidence="3">
    <location>
        <begin position="200"/>
        <end position="245"/>
    </location>
</feature>
<evidence type="ECO:0000259" key="6">
    <source>
        <dbReference type="PROSITE" id="PS51786"/>
    </source>
</evidence>
<keyword evidence="2" id="KW-0720">Serine protease</keyword>
<dbReference type="InterPro" id="IPR008144">
    <property type="entry name" value="Guanylate_kin-like_dom"/>
</dbReference>
<evidence type="ECO:0000256" key="1">
    <source>
        <dbReference type="ARBA" id="ARBA00022670"/>
    </source>
</evidence>
<dbReference type="RefSeq" id="WP_259081824.1">
    <property type="nucleotide sequence ID" value="NZ_JANTZN010000005.1"/>
</dbReference>
<dbReference type="SUPFAM" id="SSF52540">
    <property type="entry name" value="P-loop containing nucleoside triphosphate hydrolases"/>
    <property type="match status" value="1"/>
</dbReference>
<dbReference type="Pfam" id="PF13654">
    <property type="entry name" value="AAA_32"/>
    <property type="match status" value="1"/>
</dbReference>
<dbReference type="InterPro" id="IPR046844">
    <property type="entry name" value="Lon-like_helical"/>
</dbReference>
<dbReference type="GO" id="GO:0006508">
    <property type="term" value="P:proteolysis"/>
    <property type="evidence" value="ECO:0007669"/>
    <property type="project" value="UniProtKB-KW"/>
</dbReference>
<keyword evidence="2" id="KW-0378">Hydrolase</keyword>
<reference evidence="7" key="1">
    <citation type="submission" date="2022-08" db="EMBL/GenBank/DDBJ databases">
        <title>Genomic Encyclopedia of Type Strains, Phase V (KMG-V): Genome sequencing to study the core and pangenomes of soil and plant-associated prokaryotes.</title>
        <authorList>
            <person name="Whitman W."/>
        </authorList>
    </citation>
    <scope>NUCLEOTIDE SEQUENCE</scope>
    <source>
        <strain evidence="7">SP2017</strain>
    </source>
</reference>
<protein>
    <recommendedName>
        <fullName evidence="2">endopeptidase La</fullName>
        <ecNumber evidence="2">3.4.21.53</ecNumber>
    </recommendedName>
</protein>
<dbReference type="PRINTS" id="PR00830">
    <property type="entry name" value="ENDOLAPTASE"/>
</dbReference>
<gene>
    <name evidence="7" type="ORF">GGP83_001641</name>
</gene>
<dbReference type="InterPro" id="IPR014721">
    <property type="entry name" value="Ribsml_uS5_D2-typ_fold_subgr"/>
</dbReference>
<comment type="similarity">
    <text evidence="2">Belongs to the peptidase S16 family.</text>
</comment>
<proteinExistence type="inferred from homology"/>
<dbReference type="InterPro" id="IPR008269">
    <property type="entry name" value="Lon_proteolytic"/>
</dbReference>
<dbReference type="PROSITE" id="PS50052">
    <property type="entry name" value="GUANYLATE_KINASE_2"/>
    <property type="match status" value="1"/>
</dbReference>
<dbReference type="EC" id="3.4.21.53" evidence="2"/>
<dbReference type="InterPro" id="IPR027065">
    <property type="entry name" value="Lon_Prtase"/>
</dbReference>
<evidence type="ECO:0000256" key="3">
    <source>
        <dbReference type="SAM" id="Coils"/>
    </source>
</evidence>
<feature type="compositionally biased region" description="Low complexity" evidence="4">
    <location>
        <begin position="284"/>
        <end position="303"/>
    </location>
</feature>
<comment type="catalytic activity">
    <reaction evidence="2">
        <text>Hydrolysis of proteins in presence of ATP.</text>
        <dbReference type="EC" id="3.4.21.53"/>
    </reaction>
</comment>
<evidence type="ECO:0000256" key="2">
    <source>
        <dbReference type="PROSITE-ProRule" id="PRU01122"/>
    </source>
</evidence>
<comment type="caution">
    <text evidence="7">The sequence shown here is derived from an EMBL/GenBank/DDBJ whole genome shotgun (WGS) entry which is preliminary data.</text>
</comment>
<dbReference type="InterPro" id="IPR046843">
    <property type="entry name" value="LonB_AAA-LID"/>
</dbReference>